<evidence type="ECO:0000256" key="2">
    <source>
        <dbReference type="ARBA" id="ARBA00022448"/>
    </source>
</evidence>
<dbReference type="EMBL" id="AP026803">
    <property type="protein sequence ID" value="BDR60855.1"/>
    <property type="molecule type" value="Genomic_DNA"/>
</dbReference>
<feature type="domain" description="ABC transporter" evidence="3">
    <location>
        <begin position="27"/>
        <end position="114"/>
    </location>
</feature>
<sequence>MFSIEKVQIKFLELKNVTKVIKREVVLNDINLSINTGKIIGIVGPYSSGKTMLLRAIAGLVEIDQGSIALKGEAVGLNRQRTTKVGATIETPGFNPACTVLENLRFLASFDNVVGDQEIHYSTKKIQS</sequence>
<dbReference type="InterPro" id="IPR003439">
    <property type="entry name" value="ABC_transporter-like_ATP-bd"/>
</dbReference>
<comment type="similarity">
    <text evidence="1">Belongs to the ABC transporter superfamily.</text>
</comment>
<organism evidence="4 5">
    <name type="scientific">Lactobacillus xylocopicola</name>
    <dbReference type="NCBI Taxonomy" id="2976676"/>
    <lineage>
        <taxon>Bacteria</taxon>
        <taxon>Bacillati</taxon>
        <taxon>Bacillota</taxon>
        <taxon>Bacilli</taxon>
        <taxon>Lactobacillales</taxon>
        <taxon>Lactobacillaceae</taxon>
        <taxon>Lactobacillus</taxon>
    </lineage>
</organism>
<gene>
    <name evidence="4" type="ORF">KIM322_11160</name>
</gene>
<dbReference type="RefSeq" id="WP_317637098.1">
    <property type="nucleotide sequence ID" value="NZ_AP026803.1"/>
</dbReference>
<keyword evidence="2" id="KW-0813">Transport</keyword>
<evidence type="ECO:0000256" key="1">
    <source>
        <dbReference type="ARBA" id="ARBA00005417"/>
    </source>
</evidence>
<dbReference type="PANTHER" id="PTHR43335:SF4">
    <property type="entry name" value="ABC TRANSPORTER, ATP-BINDING PROTEIN"/>
    <property type="match status" value="1"/>
</dbReference>
<evidence type="ECO:0000313" key="4">
    <source>
        <dbReference type="EMBL" id="BDR60855.1"/>
    </source>
</evidence>
<dbReference type="SUPFAM" id="SSF52540">
    <property type="entry name" value="P-loop containing nucleoside triphosphate hydrolases"/>
    <property type="match status" value="1"/>
</dbReference>
<protein>
    <recommendedName>
        <fullName evidence="3">ABC transporter domain-containing protein</fullName>
    </recommendedName>
</protein>
<reference evidence="4 5" key="1">
    <citation type="journal article" date="2023" name="Microbiol. Spectr.">
        <title>Symbiosis of Carpenter Bees with Uncharacterized Lactic Acid Bacteria Showing NAD Auxotrophy.</title>
        <authorList>
            <person name="Kawasaki S."/>
            <person name="Ozawa K."/>
            <person name="Mori T."/>
            <person name="Yamamoto A."/>
            <person name="Ito M."/>
            <person name="Ohkuma M."/>
            <person name="Sakamoto M."/>
            <person name="Matsutani M."/>
        </authorList>
    </citation>
    <scope>NUCLEOTIDE SEQUENCE [LARGE SCALE GENOMIC DNA]</scope>
    <source>
        <strain evidence="4 5">Kim32-2</strain>
    </source>
</reference>
<accession>A0ABN6SKD2</accession>
<dbReference type="PANTHER" id="PTHR43335">
    <property type="entry name" value="ABC TRANSPORTER, ATP-BINDING PROTEIN"/>
    <property type="match status" value="1"/>
</dbReference>
<dbReference type="Proteomes" id="UP001321741">
    <property type="component" value="Chromosome"/>
</dbReference>
<dbReference type="Pfam" id="PF00005">
    <property type="entry name" value="ABC_tran"/>
    <property type="match status" value="1"/>
</dbReference>
<dbReference type="InterPro" id="IPR027417">
    <property type="entry name" value="P-loop_NTPase"/>
</dbReference>
<proteinExistence type="inferred from homology"/>
<dbReference type="Gene3D" id="3.40.50.300">
    <property type="entry name" value="P-loop containing nucleotide triphosphate hydrolases"/>
    <property type="match status" value="1"/>
</dbReference>
<evidence type="ECO:0000259" key="3">
    <source>
        <dbReference type="Pfam" id="PF00005"/>
    </source>
</evidence>
<name>A0ABN6SKD2_9LACO</name>
<evidence type="ECO:0000313" key="5">
    <source>
        <dbReference type="Proteomes" id="UP001321741"/>
    </source>
</evidence>
<keyword evidence="5" id="KW-1185">Reference proteome</keyword>